<protein>
    <submittedName>
        <fullName evidence="1">Uncharacterized protein</fullName>
    </submittedName>
</protein>
<reference evidence="1 2" key="1">
    <citation type="submission" date="2022-04" db="EMBL/GenBank/DDBJ databases">
        <title>Genome sequence of C. roseum typestrain.</title>
        <authorList>
            <person name="Poehlein A."/>
            <person name="Schoch T."/>
            <person name="Duerre P."/>
            <person name="Daniel R."/>
        </authorList>
    </citation>
    <scope>NUCLEOTIDE SEQUENCE [LARGE SCALE GENOMIC DNA]</scope>
    <source>
        <strain evidence="1 2">DSM 7320</strain>
    </source>
</reference>
<dbReference type="Pfam" id="PF05569">
    <property type="entry name" value="Peptidase_M56"/>
    <property type="match status" value="1"/>
</dbReference>
<dbReference type="AlphaFoldDB" id="A0A1S8LWY0"/>
<evidence type="ECO:0000313" key="1">
    <source>
        <dbReference type="EMBL" id="URZ13377.1"/>
    </source>
</evidence>
<evidence type="ECO:0000313" key="2">
    <source>
        <dbReference type="Proteomes" id="UP000190951"/>
    </source>
</evidence>
<dbReference type="InterPro" id="IPR008756">
    <property type="entry name" value="Peptidase_M56"/>
</dbReference>
<dbReference type="STRING" id="84029.CROST_37820"/>
<name>A0A1S8LWY0_9CLOT</name>
<dbReference type="EMBL" id="CP096983">
    <property type="protein sequence ID" value="URZ13377.1"/>
    <property type="molecule type" value="Genomic_DNA"/>
</dbReference>
<dbReference type="RefSeq" id="WP_077834896.1">
    <property type="nucleotide sequence ID" value="NZ_CP096983.1"/>
</dbReference>
<dbReference type="KEGG" id="crw:CROST_041430"/>
<keyword evidence="2" id="KW-1185">Reference proteome</keyword>
<organism evidence="1 2">
    <name type="scientific">Clostridium felsineum</name>
    <dbReference type="NCBI Taxonomy" id="36839"/>
    <lineage>
        <taxon>Bacteria</taxon>
        <taxon>Bacillati</taxon>
        <taxon>Bacillota</taxon>
        <taxon>Clostridia</taxon>
        <taxon>Eubacteriales</taxon>
        <taxon>Clostridiaceae</taxon>
        <taxon>Clostridium</taxon>
    </lineage>
</organism>
<proteinExistence type="predicted"/>
<sequence>MDNLVLIFKSIFYMGISSTLIILIILLVKKIFNKTLTTKWHYYIWILLIIRLTTPFYVQGNVSVHNFLYPIVEKVSMTNKIMYSVQNSKVSFTDNKEKNTVNSISNKKILKVNKNYSSLWVKASYLWISVLILIFAYILLVNIFVTVKIKAYKESFQNRILFH</sequence>
<accession>A0A1S8LWY0</accession>
<gene>
    <name evidence="1" type="ORF">CROST_041430</name>
</gene>
<dbReference type="Proteomes" id="UP000190951">
    <property type="component" value="Chromosome"/>
</dbReference>